<reference evidence="1 2" key="1">
    <citation type="journal article" date="2021" name="BMC Genomics">
        <title>Datura genome reveals duplications of psychoactive alkaloid biosynthetic genes and high mutation rate following tissue culture.</title>
        <authorList>
            <person name="Rajewski A."/>
            <person name="Carter-House D."/>
            <person name="Stajich J."/>
            <person name="Litt A."/>
        </authorList>
    </citation>
    <scope>NUCLEOTIDE SEQUENCE [LARGE SCALE GENOMIC DNA]</scope>
    <source>
        <strain evidence="1">AR-01</strain>
    </source>
</reference>
<dbReference type="Proteomes" id="UP000823775">
    <property type="component" value="Unassembled WGS sequence"/>
</dbReference>
<evidence type="ECO:0000313" key="2">
    <source>
        <dbReference type="Proteomes" id="UP000823775"/>
    </source>
</evidence>
<protein>
    <submittedName>
        <fullName evidence="1">Uncharacterized protein</fullName>
    </submittedName>
</protein>
<dbReference type="PANTHER" id="PTHR34659:SF14">
    <property type="match status" value="1"/>
</dbReference>
<sequence length="464" mass="52044">MYGGHDKGFKQGRRVHHQTEDKEQVKLYAGISGMGKSKASSGACTLFFGLKRTLVDASVTLLLALDFEKDLRPMTSKLLFTTIRNGKALYGAVASRSSWEAIASCRTNLIESPKLDNLFCNGLERYIMGWKHIPKFKLCVWRWKRLCTRTLLNMSKIRSARGFSDKFNDDTRVIKGKSKSGGVYKRQMLESKKLLETAVQLTLASAKDLTLRSSSKVCDHIIQTNVPAADISINSAASVMMSVESVGKKQAGSSSISVDCFFTRLLWYTENNIPSDKSSDVMINYPKSCYYSREYTVDCDMHSHGNLQESDAQVCSGELGVKKSDNLSSAMSKYDSIESELEIVEKFDESQLEETCVLVEEDRAMFHMAQSNRSPIRKARKLSPRKEVDKLLQELISMNLVNPEITVGNHADLVKEVQYEKLHLLLYIPHLVVTNGCIGSWVGMGHMQNLPIFMQVENGLNKNG</sequence>
<dbReference type="InterPro" id="IPR053273">
    <property type="entry name" value="CST_Regulator"/>
</dbReference>
<evidence type="ECO:0000313" key="1">
    <source>
        <dbReference type="EMBL" id="MCD9561518.1"/>
    </source>
</evidence>
<accession>A0ABS8UT43</accession>
<gene>
    <name evidence="1" type="ORF">HAX54_020680</name>
</gene>
<dbReference type="PANTHER" id="PTHR34659">
    <property type="entry name" value="BNAA05G11610D PROTEIN"/>
    <property type="match status" value="1"/>
</dbReference>
<name>A0ABS8UT43_DATST</name>
<organism evidence="1 2">
    <name type="scientific">Datura stramonium</name>
    <name type="common">Jimsonweed</name>
    <name type="synonym">Common thornapple</name>
    <dbReference type="NCBI Taxonomy" id="4076"/>
    <lineage>
        <taxon>Eukaryota</taxon>
        <taxon>Viridiplantae</taxon>
        <taxon>Streptophyta</taxon>
        <taxon>Embryophyta</taxon>
        <taxon>Tracheophyta</taxon>
        <taxon>Spermatophyta</taxon>
        <taxon>Magnoliopsida</taxon>
        <taxon>eudicotyledons</taxon>
        <taxon>Gunneridae</taxon>
        <taxon>Pentapetalae</taxon>
        <taxon>asterids</taxon>
        <taxon>lamiids</taxon>
        <taxon>Solanales</taxon>
        <taxon>Solanaceae</taxon>
        <taxon>Solanoideae</taxon>
        <taxon>Datureae</taxon>
        <taxon>Datura</taxon>
    </lineage>
</organism>
<dbReference type="EMBL" id="JACEIK010002491">
    <property type="protein sequence ID" value="MCD9561518.1"/>
    <property type="molecule type" value="Genomic_DNA"/>
</dbReference>
<keyword evidence="2" id="KW-1185">Reference proteome</keyword>
<comment type="caution">
    <text evidence="1">The sequence shown here is derived from an EMBL/GenBank/DDBJ whole genome shotgun (WGS) entry which is preliminary data.</text>
</comment>
<proteinExistence type="predicted"/>